<evidence type="ECO:0000256" key="2">
    <source>
        <dbReference type="ARBA" id="ARBA00022980"/>
    </source>
</evidence>
<dbReference type="EMBL" id="CP001943">
    <property type="protein sequence ID" value="ADM11071.1"/>
    <property type="molecule type" value="Genomic_DNA"/>
</dbReference>
<dbReference type="GO" id="GO:1990904">
    <property type="term" value="C:ribonucleoprotein complex"/>
    <property type="evidence" value="ECO:0007669"/>
    <property type="project" value="UniProtKB-KW"/>
</dbReference>
<dbReference type="Gene3D" id="1.10.60.20">
    <property type="entry name" value="Ribosomal protein S17e-like"/>
    <property type="match status" value="1"/>
</dbReference>
<evidence type="ECO:0000313" key="5">
    <source>
        <dbReference type="Proteomes" id="UP000002313"/>
    </source>
</evidence>
<gene>
    <name evidence="4" type="ORF">Eint_020720</name>
</gene>
<dbReference type="GO" id="GO:0003735">
    <property type="term" value="F:structural constituent of ribosome"/>
    <property type="evidence" value="ECO:0007669"/>
    <property type="project" value="InterPro"/>
</dbReference>
<reference evidence="4 5" key="1">
    <citation type="journal article" date="2010" name="Nat. Commun.">
        <title>The complete sequence of the smallest known nuclear genome from the microsporidian Encephalitozoon intestinalis.</title>
        <authorList>
            <person name="Corradi N."/>
            <person name="Pombert J.-F."/>
            <person name="Farinelli L."/>
            <person name="Didier E.S."/>
            <person name="Keeling P.J."/>
        </authorList>
    </citation>
    <scope>NUCLEOTIDE SEQUENCE [LARGE SCALE GENOMIC DNA]</scope>
    <source>
        <strain evidence="4 5">ATCC 50506</strain>
    </source>
</reference>
<sequence length="120" mass="14007">MGCVRNKIVKRAARTIAEKYFQRLDNTFDHNLLVVQDVAVVQSKKLKNEIAGYLTSLYKKILKGTYNKVYIKSHEEERERKENVIPKESILDVDSVEVDNVTMEMIKRYGYEGNFKIYGV</sequence>
<dbReference type="PANTHER" id="PTHR10732">
    <property type="entry name" value="40S RIBOSOMAL PROTEIN S17"/>
    <property type="match status" value="1"/>
</dbReference>
<dbReference type="AlphaFoldDB" id="E0S5T6"/>
<dbReference type="GO" id="GO:0005840">
    <property type="term" value="C:ribosome"/>
    <property type="evidence" value="ECO:0007669"/>
    <property type="project" value="UniProtKB-KW"/>
</dbReference>
<dbReference type="VEuPathDB" id="MicrosporidiaDB:Eint_020720"/>
<comment type="similarity">
    <text evidence="1">Belongs to the eukaryotic ribosomal protein eS17 family.</text>
</comment>
<proteinExistence type="inferred from homology"/>
<dbReference type="OrthoDB" id="1727351at2759"/>
<keyword evidence="5" id="KW-1185">Reference proteome</keyword>
<dbReference type="GO" id="GO:0006412">
    <property type="term" value="P:translation"/>
    <property type="evidence" value="ECO:0007669"/>
    <property type="project" value="InterPro"/>
</dbReference>
<dbReference type="KEGG" id="ein:Eint_020720"/>
<name>E0S5T6_ENCIT</name>
<dbReference type="RefSeq" id="XP_003072431.1">
    <property type="nucleotide sequence ID" value="XM_003072385.1"/>
</dbReference>
<keyword evidence="3" id="KW-0687">Ribonucleoprotein</keyword>
<evidence type="ECO:0000256" key="3">
    <source>
        <dbReference type="ARBA" id="ARBA00023274"/>
    </source>
</evidence>
<dbReference type="InterPro" id="IPR001210">
    <property type="entry name" value="Ribosomal_eS17"/>
</dbReference>
<dbReference type="GeneID" id="9698707"/>
<accession>E0S5T6</accession>
<protein>
    <submittedName>
        <fullName evidence="4">40S ribosomal protein S17</fullName>
    </submittedName>
</protein>
<evidence type="ECO:0000313" key="4">
    <source>
        <dbReference type="EMBL" id="ADM11071.1"/>
    </source>
</evidence>
<dbReference type="HOGENOM" id="CLU_112958_2_2_1"/>
<dbReference type="SUPFAM" id="SSF116820">
    <property type="entry name" value="Rps17e-like"/>
    <property type="match status" value="1"/>
</dbReference>
<dbReference type="PANTHER" id="PTHR10732:SF0">
    <property type="entry name" value="40S RIBOSOMAL PROTEIN S17"/>
    <property type="match status" value="1"/>
</dbReference>
<dbReference type="Proteomes" id="UP000002313">
    <property type="component" value="Chromosome II"/>
</dbReference>
<keyword evidence="2 4" id="KW-0689">Ribosomal protein</keyword>
<dbReference type="Pfam" id="PF00833">
    <property type="entry name" value="Ribosomal_S17e"/>
    <property type="match status" value="1"/>
</dbReference>
<dbReference type="InterPro" id="IPR036401">
    <property type="entry name" value="Ribosomal_eS17_sf"/>
</dbReference>
<evidence type="ECO:0000256" key="1">
    <source>
        <dbReference type="ARBA" id="ARBA00010444"/>
    </source>
</evidence>
<organism evidence="4 5">
    <name type="scientific">Encephalitozoon intestinalis (strain ATCC 50506)</name>
    <name type="common">Microsporidian parasite</name>
    <name type="synonym">Septata intestinalis</name>
    <dbReference type="NCBI Taxonomy" id="876142"/>
    <lineage>
        <taxon>Eukaryota</taxon>
        <taxon>Fungi</taxon>
        <taxon>Fungi incertae sedis</taxon>
        <taxon>Microsporidia</taxon>
        <taxon>Unikaryonidae</taxon>
        <taxon>Encephalitozoon</taxon>
    </lineage>
</organism>
<dbReference type="HAMAP" id="MF_00511">
    <property type="entry name" value="Ribosomal_eS17"/>
    <property type="match status" value="1"/>
</dbReference>
<reference evidence="4 5" key="2">
    <citation type="journal article" date="2012" name="Proc. Natl. Acad. Sci. U.S.A.">
        <title>Gain and loss of multiple functionally related, horizontally transferred genes in the reduced genomes of two microsporidian parasites.</title>
        <authorList>
            <person name="Pombert J.-F."/>
            <person name="Selman M."/>
            <person name="Burki F."/>
            <person name="Bardell F.T."/>
            <person name="Farinelli L."/>
            <person name="Solter L.F."/>
            <person name="Whitman D.W."/>
            <person name="Weiss L.M."/>
            <person name="Corradi N."/>
            <person name="Keeling P.J."/>
        </authorList>
    </citation>
    <scope>NUCLEOTIDE SEQUENCE [LARGE SCALE GENOMIC DNA]</scope>
    <source>
        <strain evidence="4 5">ATCC 50506</strain>
    </source>
</reference>